<evidence type="ECO:0000313" key="15">
    <source>
        <dbReference type="RefSeq" id="XP_058975166.1"/>
    </source>
</evidence>
<feature type="transmembrane region" description="Helical" evidence="12">
    <location>
        <begin position="282"/>
        <end position="303"/>
    </location>
</feature>
<dbReference type="PRINTS" id="PR00244">
    <property type="entry name" value="NEUROKININR"/>
</dbReference>
<keyword evidence="6 10" id="KW-0297">G-protein coupled receptor</keyword>
<feature type="region of interest" description="Disordered" evidence="11">
    <location>
        <begin position="560"/>
        <end position="579"/>
    </location>
</feature>
<accession>A0ABM3UNQ2</accession>
<dbReference type="InterPro" id="IPR001681">
    <property type="entry name" value="Neurokn_rcpt"/>
</dbReference>
<feature type="transmembrane region" description="Helical" evidence="12">
    <location>
        <begin position="391"/>
        <end position="417"/>
    </location>
</feature>
<keyword evidence="4 10" id="KW-0812">Transmembrane</keyword>
<comment type="similarity">
    <text evidence="2 10">Belongs to the G-protein coupled receptor 1 family.</text>
</comment>
<dbReference type="PROSITE" id="PS00237">
    <property type="entry name" value="G_PROTEIN_RECEP_F1_1"/>
    <property type="match status" value="1"/>
</dbReference>
<feature type="transmembrane region" description="Helical" evidence="12">
    <location>
        <begin position="334"/>
        <end position="357"/>
    </location>
</feature>
<evidence type="ECO:0000256" key="4">
    <source>
        <dbReference type="ARBA" id="ARBA00022692"/>
    </source>
</evidence>
<dbReference type="InterPro" id="IPR000276">
    <property type="entry name" value="GPCR_Rhodpsn"/>
</dbReference>
<name>A0ABM3UNQ2_MUSDO</name>
<dbReference type="Proteomes" id="UP001652621">
    <property type="component" value="Unplaced"/>
</dbReference>
<evidence type="ECO:0000256" key="12">
    <source>
        <dbReference type="SAM" id="Phobius"/>
    </source>
</evidence>
<dbReference type="Gene3D" id="1.20.1070.10">
    <property type="entry name" value="Rhodopsin 7-helix transmembrane proteins"/>
    <property type="match status" value="1"/>
</dbReference>
<evidence type="ECO:0000259" key="13">
    <source>
        <dbReference type="PROSITE" id="PS50262"/>
    </source>
</evidence>
<feature type="domain" description="G-protein coupled receptors family 1 profile" evidence="13">
    <location>
        <begin position="183"/>
        <end position="445"/>
    </location>
</feature>
<dbReference type="PANTHER" id="PTHR46925">
    <property type="entry name" value="G-PROTEIN COUPLED RECEPTOR TKR-1-RELATED"/>
    <property type="match status" value="1"/>
</dbReference>
<feature type="transmembrane region" description="Helical" evidence="12">
    <location>
        <begin position="167"/>
        <end position="192"/>
    </location>
</feature>
<feature type="transmembrane region" description="Helical" evidence="12">
    <location>
        <begin position="204"/>
        <end position="226"/>
    </location>
</feature>
<dbReference type="PRINTS" id="PR00237">
    <property type="entry name" value="GPCRRHODOPSN"/>
</dbReference>
<gene>
    <name evidence="15" type="primary">LOC131801103</name>
</gene>
<keyword evidence="8 10" id="KW-0675">Receptor</keyword>
<dbReference type="InterPro" id="IPR017452">
    <property type="entry name" value="GPCR_Rhodpsn_7TM"/>
</dbReference>
<keyword evidence="7 12" id="KW-0472">Membrane</keyword>
<reference evidence="15" key="1">
    <citation type="submission" date="2025-08" db="UniProtKB">
        <authorList>
            <consortium name="RefSeq"/>
        </authorList>
    </citation>
    <scope>IDENTIFICATION</scope>
    <source>
        <strain evidence="15">Aabys</strain>
        <tissue evidence="15">Whole body</tissue>
    </source>
</reference>
<dbReference type="Pfam" id="PF00001">
    <property type="entry name" value="7tm_1"/>
    <property type="match status" value="1"/>
</dbReference>
<dbReference type="PANTHER" id="PTHR46925:SF2">
    <property type="entry name" value="G-PROTEIN COUPLED RECEPTOR TKR-1-RELATED"/>
    <property type="match status" value="1"/>
</dbReference>
<protein>
    <submittedName>
        <fullName evidence="15">Tachykinin-like peptides receptor 99D isoform X1</fullName>
    </submittedName>
</protein>
<evidence type="ECO:0000256" key="10">
    <source>
        <dbReference type="RuleBase" id="RU000688"/>
    </source>
</evidence>
<dbReference type="PROSITE" id="PS50262">
    <property type="entry name" value="G_PROTEIN_RECEP_F1_2"/>
    <property type="match status" value="1"/>
</dbReference>
<feature type="transmembrane region" description="Helical" evidence="12">
    <location>
        <begin position="241"/>
        <end position="262"/>
    </location>
</feature>
<evidence type="ECO:0000256" key="3">
    <source>
        <dbReference type="ARBA" id="ARBA00022475"/>
    </source>
</evidence>
<dbReference type="SUPFAM" id="SSF81321">
    <property type="entry name" value="Family A G protein-coupled receptor-like"/>
    <property type="match status" value="1"/>
</dbReference>
<keyword evidence="5 12" id="KW-1133">Transmembrane helix</keyword>
<keyword evidence="9 10" id="KW-0807">Transducer</keyword>
<evidence type="ECO:0000256" key="9">
    <source>
        <dbReference type="ARBA" id="ARBA00023224"/>
    </source>
</evidence>
<organism evidence="14 15">
    <name type="scientific">Musca domestica</name>
    <name type="common">House fly</name>
    <dbReference type="NCBI Taxonomy" id="7370"/>
    <lineage>
        <taxon>Eukaryota</taxon>
        <taxon>Metazoa</taxon>
        <taxon>Ecdysozoa</taxon>
        <taxon>Arthropoda</taxon>
        <taxon>Hexapoda</taxon>
        <taxon>Insecta</taxon>
        <taxon>Pterygota</taxon>
        <taxon>Neoptera</taxon>
        <taxon>Endopterygota</taxon>
        <taxon>Diptera</taxon>
        <taxon>Brachycera</taxon>
        <taxon>Muscomorpha</taxon>
        <taxon>Muscoidea</taxon>
        <taxon>Muscidae</taxon>
        <taxon>Musca</taxon>
    </lineage>
</organism>
<feature type="transmembrane region" description="Helical" evidence="12">
    <location>
        <begin position="429"/>
        <end position="448"/>
    </location>
</feature>
<evidence type="ECO:0000256" key="11">
    <source>
        <dbReference type="SAM" id="MobiDB-lite"/>
    </source>
</evidence>
<comment type="subcellular location">
    <subcellularLocation>
        <location evidence="1">Cell membrane</location>
        <topology evidence="1">Multi-pass membrane protein</topology>
    </subcellularLocation>
</comment>
<dbReference type="CDD" id="cd15390">
    <property type="entry name" value="7tmA_TACR"/>
    <property type="match status" value="1"/>
</dbReference>
<proteinExistence type="inferred from homology"/>
<evidence type="ECO:0000256" key="5">
    <source>
        <dbReference type="ARBA" id="ARBA00022989"/>
    </source>
</evidence>
<evidence type="ECO:0000256" key="6">
    <source>
        <dbReference type="ARBA" id="ARBA00023040"/>
    </source>
</evidence>
<keyword evidence="3" id="KW-1003">Cell membrane</keyword>
<dbReference type="RefSeq" id="XP_058975166.1">
    <property type="nucleotide sequence ID" value="XM_059119183.1"/>
</dbReference>
<dbReference type="SMART" id="SM01381">
    <property type="entry name" value="7TM_GPCR_Srsx"/>
    <property type="match status" value="1"/>
</dbReference>
<sequence>MLDLNIPTVNTISATISPYDAEIFQQNRHHIAETAAAKMLATMFFDTPPTTLPLPQAESGINLTQQLTDTLLDPMATATATGGTTSSASSQLYPLVNVASNFVYDWCNQSLYPQSSSAAAYFASSDGNSNSPSGYNCSLLSSTNGWNTSSNDTYIDISFILPWWRQVLWSILYGVMVIVATGGNLIVVWIVITTKRMRTVTNYFIVNLSIADAMVSSLNVTFSYIYMLDNNWAFGQLYCKISQFIATLSISASVFTLMAISIDRYVAIMKPLKPRMSKRSNLGIAAVIWIASAIISCPMLLFYTTEDISSKDGIRTVCFPEWPDGTMNHSNQEYIYNILFMILTYFLPVISMTATYSRVGLELWGSKAIGEYTPRQVENVKSKRRVVKMMMVVVLIFVVCWLPFHAYFIVTSCYPAITETPFIQEVYLFIYWLAMSNSMYNPIIYCWMNSRFRFGFKMFFRWCPFVHVGAESLNRRDNLTSRYSCSGSPDHNRIKRNDTQRSFLYTCPGSPKSRRISHCGILRSSTILTTHRDSSRHSAPITTTTTMVPNTCNISGGNYSQHHQHHLHHHSHPHHHGSYHQRNSVKLANSVNNSHELASLTGNGPLHLYAANNSKEKLLKSNLRPNGKWTMATTTIAATTGTPATNENVVGTCPSAFNGVSDTNYLANRTALMS</sequence>
<keyword evidence="14" id="KW-1185">Reference proteome</keyword>
<evidence type="ECO:0000256" key="8">
    <source>
        <dbReference type="ARBA" id="ARBA00023170"/>
    </source>
</evidence>
<evidence type="ECO:0000256" key="7">
    <source>
        <dbReference type="ARBA" id="ARBA00023136"/>
    </source>
</evidence>
<evidence type="ECO:0000256" key="1">
    <source>
        <dbReference type="ARBA" id="ARBA00004651"/>
    </source>
</evidence>
<evidence type="ECO:0000313" key="14">
    <source>
        <dbReference type="Proteomes" id="UP001652621"/>
    </source>
</evidence>
<dbReference type="GeneID" id="131801103"/>
<evidence type="ECO:0000256" key="2">
    <source>
        <dbReference type="ARBA" id="ARBA00010663"/>
    </source>
</evidence>
<feature type="compositionally biased region" description="Basic residues" evidence="11">
    <location>
        <begin position="562"/>
        <end position="579"/>
    </location>
</feature>